<keyword evidence="2" id="KW-0472">Membrane</keyword>
<organism evidence="3 4">
    <name type="scientific">Caenorhabditis bovis</name>
    <dbReference type="NCBI Taxonomy" id="2654633"/>
    <lineage>
        <taxon>Eukaryota</taxon>
        <taxon>Metazoa</taxon>
        <taxon>Ecdysozoa</taxon>
        <taxon>Nematoda</taxon>
        <taxon>Chromadorea</taxon>
        <taxon>Rhabditida</taxon>
        <taxon>Rhabditina</taxon>
        <taxon>Rhabditomorpha</taxon>
        <taxon>Rhabditoidea</taxon>
        <taxon>Rhabditidae</taxon>
        <taxon>Peloderinae</taxon>
        <taxon>Caenorhabditis</taxon>
    </lineage>
</organism>
<proteinExistence type="predicted"/>
<protein>
    <submittedName>
        <fullName evidence="3">Uncharacterized protein</fullName>
    </submittedName>
</protein>
<evidence type="ECO:0000256" key="2">
    <source>
        <dbReference type="SAM" id="Phobius"/>
    </source>
</evidence>
<dbReference type="OrthoDB" id="5820377at2759"/>
<name>A0A8S1F429_9PELO</name>
<accession>A0A8S1F429</accession>
<comment type="caution">
    <text evidence="3">The sequence shown here is derived from an EMBL/GenBank/DDBJ whole genome shotgun (WGS) entry which is preliminary data.</text>
</comment>
<dbReference type="AlphaFoldDB" id="A0A8S1F429"/>
<evidence type="ECO:0000256" key="1">
    <source>
        <dbReference type="SAM" id="MobiDB-lite"/>
    </source>
</evidence>
<feature type="transmembrane region" description="Helical" evidence="2">
    <location>
        <begin position="228"/>
        <end position="250"/>
    </location>
</feature>
<keyword evidence="4" id="KW-1185">Reference proteome</keyword>
<sequence>MTRNSWFSSTVPTHPGIDVYLQDVVDDPTRLAVELENPIRLVDKRGVRLRMRKTKTVDVRRVECGHAVGDSRRSDERAATNNRTNYAMCAMMVAMRYCNCHPLLAELLHYDMQAYRDFFLRVAQTSVCSVEAYDNCARRYVDMTRIENWHEDVGDDLPGHRELVKCRDDNHRSCLITSYPGTIDGYDLPDEYRNTEDFVARLVLEYTTMKTTEILVSKNPNVYEMLSFIGYNLALWFTVGHILWTMFWYASGLCCARTNKIRPETRRKSSHSSPRPPLPVETQPQQIDADEENT</sequence>
<gene>
    <name evidence="3" type="ORF">CBOVIS_LOCUS9478</name>
</gene>
<keyword evidence="2" id="KW-1133">Transmembrane helix</keyword>
<evidence type="ECO:0000313" key="4">
    <source>
        <dbReference type="Proteomes" id="UP000494206"/>
    </source>
</evidence>
<keyword evidence="2" id="KW-0812">Transmembrane</keyword>
<dbReference type="EMBL" id="CADEPM010000006">
    <property type="protein sequence ID" value="CAB3407565.1"/>
    <property type="molecule type" value="Genomic_DNA"/>
</dbReference>
<feature type="region of interest" description="Disordered" evidence="1">
    <location>
        <begin position="264"/>
        <end position="294"/>
    </location>
</feature>
<dbReference type="Proteomes" id="UP000494206">
    <property type="component" value="Unassembled WGS sequence"/>
</dbReference>
<reference evidence="3 4" key="1">
    <citation type="submission" date="2020-04" db="EMBL/GenBank/DDBJ databases">
        <authorList>
            <person name="Laetsch R D."/>
            <person name="Stevens L."/>
            <person name="Kumar S."/>
            <person name="Blaxter L. M."/>
        </authorList>
    </citation>
    <scope>NUCLEOTIDE SEQUENCE [LARGE SCALE GENOMIC DNA]</scope>
</reference>
<evidence type="ECO:0000313" key="3">
    <source>
        <dbReference type="EMBL" id="CAB3407565.1"/>
    </source>
</evidence>